<dbReference type="AlphaFoldDB" id="A0A6I4NQS6"/>
<evidence type="ECO:0000313" key="2">
    <source>
        <dbReference type="Proteomes" id="UP000471501"/>
    </source>
</evidence>
<protein>
    <submittedName>
        <fullName evidence="1">Uncharacterized protein</fullName>
    </submittedName>
</protein>
<dbReference type="EMBL" id="WSTB01000015">
    <property type="protein sequence ID" value="MWB96563.1"/>
    <property type="molecule type" value="Genomic_DNA"/>
</dbReference>
<dbReference type="RefSeq" id="WP_160376456.1">
    <property type="nucleotide sequence ID" value="NZ_WSTB01000015.1"/>
</dbReference>
<keyword evidence="2" id="KW-1185">Reference proteome</keyword>
<name>A0A6I4NQS6_9FLAO</name>
<sequence length="325" mass="34975">MNTNFKKIGLLFLAITSFVSCDISDGDDPVIMPPSKAAFTNIREAALENKTQKFTLTAGTGVITLTSAKGVKININGDCLTKAGNAVTGTVDIEYVELFDKGDMLVTNKPTMGLMADGKKNLLISGGEFFIRATQNGQDLVTSCNINLLVPANLTGGVDNDMTLWFGNIDEKDDLVWREVKDGGDGGKGGVQGEGTNYYVTFGNFGWTNVDKFYSDPRPKTTILVDAPEGYDNDNCAIYLSYDGEGQNALAKLDTYTAEGLFSEHYGQIPVGLACHIIFATEESGQWRYAIKAVTIAANQTYTFTLAETTIGTEAQLVAAINAIQ</sequence>
<gene>
    <name evidence="1" type="ORF">GON26_19535</name>
</gene>
<dbReference type="Proteomes" id="UP000471501">
    <property type="component" value="Unassembled WGS sequence"/>
</dbReference>
<accession>A0A6I4NQS6</accession>
<reference evidence="1 2" key="1">
    <citation type="submission" date="2019-12" db="EMBL/GenBank/DDBJ databases">
        <authorList>
            <person name="Kim Y.S."/>
        </authorList>
    </citation>
    <scope>NUCLEOTIDE SEQUENCE [LARGE SCALE GENOMIC DNA]</scope>
    <source>
        <strain evidence="1 2">GA093</strain>
    </source>
</reference>
<comment type="caution">
    <text evidence="1">The sequence shown here is derived from an EMBL/GenBank/DDBJ whole genome shotgun (WGS) entry which is preliminary data.</text>
</comment>
<dbReference type="PROSITE" id="PS51257">
    <property type="entry name" value="PROKAR_LIPOPROTEIN"/>
    <property type="match status" value="1"/>
</dbReference>
<organism evidence="1 2">
    <name type="scientific">Flavobacterium hydrocarbonoxydans</name>
    <dbReference type="NCBI Taxonomy" id="2683249"/>
    <lineage>
        <taxon>Bacteria</taxon>
        <taxon>Pseudomonadati</taxon>
        <taxon>Bacteroidota</taxon>
        <taxon>Flavobacteriia</taxon>
        <taxon>Flavobacteriales</taxon>
        <taxon>Flavobacteriaceae</taxon>
        <taxon>Flavobacterium</taxon>
    </lineage>
</organism>
<proteinExistence type="predicted"/>
<evidence type="ECO:0000313" key="1">
    <source>
        <dbReference type="EMBL" id="MWB96563.1"/>
    </source>
</evidence>